<dbReference type="InterPro" id="IPR036162">
    <property type="entry name" value="Resolvase-like_N_sf"/>
</dbReference>
<sequence>MTNIVYARVSTTEQTTDNQLHEIQAAGFEVDPDFVFVDDGISGSAHTSQRPAFARMESLLRAGDRLIVTKLDRIGRDAIDVQETIRRLAAKGVAVHVLALGGTDLTTSAGKLMLTMLAAVAEMERDLIRERTQAGLERAKSEGKRLGRPSMTPEQIEAIRSARAAGESVRNIAKRLGISTSTVQQYARPACPAH</sequence>
<dbReference type="GO" id="GO:0003677">
    <property type="term" value="F:DNA binding"/>
    <property type="evidence" value="ECO:0007669"/>
    <property type="project" value="UniProtKB-KW"/>
</dbReference>
<dbReference type="PROSITE" id="PS00397">
    <property type="entry name" value="RECOMBINASES_1"/>
    <property type="match status" value="1"/>
</dbReference>
<dbReference type="InterPro" id="IPR050639">
    <property type="entry name" value="SSR_resolvase"/>
</dbReference>
<dbReference type="PANTHER" id="PTHR30461:SF2">
    <property type="entry name" value="SERINE RECOMBINASE PINE-RELATED"/>
    <property type="match status" value="1"/>
</dbReference>
<dbReference type="Pfam" id="PF00239">
    <property type="entry name" value="Resolvase"/>
    <property type="match status" value="1"/>
</dbReference>
<dbReference type="PROSITE" id="PS00398">
    <property type="entry name" value="RECOMBINASES_2"/>
    <property type="match status" value="1"/>
</dbReference>
<dbReference type="Pfam" id="PF13936">
    <property type="entry name" value="HTH_38"/>
    <property type="match status" value="1"/>
</dbReference>
<dbReference type="AlphaFoldDB" id="C1D8C1"/>
<dbReference type="CDD" id="cd03768">
    <property type="entry name" value="SR_ResInv"/>
    <property type="match status" value="1"/>
</dbReference>
<evidence type="ECO:0000256" key="1">
    <source>
        <dbReference type="ARBA" id="ARBA00009913"/>
    </source>
</evidence>
<evidence type="ECO:0000256" key="6">
    <source>
        <dbReference type="PROSITE-ProRule" id="PRU10137"/>
    </source>
</evidence>
<feature type="domain" description="Resolvase/invertase-type recombinase catalytic" evidence="7">
    <location>
        <begin position="2"/>
        <end position="143"/>
    </location>
</feature>
<evidence type="ECO:0000256" key="2">
    <source>
        <dbReference type="ARBA" id="ARBA00022908"/>
    </source>
</evidence>
<reference evidence="8 9" key="1">
    <citation type="journal article" date="2009" name="PLoS Genet.">
        <title>The complete genome and proteome of Laribacter hongkongensis reveal potential mechanisms for adaptations to different temperatures and habitats.</title>
        <authorList>
            <person name="Woo P.C."/>
            <person name="Lau S.K."/>
            <person name="Tse H."/>
            <person name="Teng J.L."/>
            <person name="Curreem S.O."/>
            <person name="Tsang A.K."/>
            <person name="Fan R.Y."/>
            <person name="Wong G.K."/>
            <person name="Huang Y."/>
            <person name="Loman N.J."/>
            <person name="Snyder L.A."/>
            <person name="Cai J.J."/>
            <person name="Huang J.D."/>
            <person name="Mak W."/>
            <person name="Pallen M.J."/>
            <person name="Lok S."/>
            <person name="Yuen K.Y."/>
        </authorList>
    </citation>
    <scope>NUCLEOTIDE SEQUENCE [LARGE SCALE GENOMIC DNA]</scope>
    <source>
        <strain evidence="8 9">HLHK9</strain>
    </source>
</reference>
<keyword evidence="4" id="KW-0233">DNA recombination</keyword>
<keyword evidence="2" id="KW-0229">DNA integration</keyword>
<dbReference type="HOGENOM" id="CLU_010686_8_2_4"/>
<dbReference type="SUPFAM" id="SSF53041">
    <property type="entry name" value="Resolvase-like"/>
    <property type="match status" value="1"/>
</dbReference>
<dbReference type="EMBL" id="CP001154">
    <property type="protein sequence ID" value="ACO74711.1"/>
    <property type="molecule type" value="Genomic_DNA"/>
</dbReference>
<dbReference type="InterPro" id="IPR025246">
    <property type="entry name" value="IS30-like_HTH"/>
</dbReference>
<evidence type="ECO:0000313" key="9">
    <source>
        <dbReference type="Proteomes" id="UP000002010"/>
    </source>
</evidence>
<evidence type="ECO:0000259" key="7">
    <source>
        <dbReference type="PROSITE" id="PS51736"/>
    </source>
</evidence>
<dbReference type="Proteomes" id="UP000002010">
    <property type="component" value="Chromosome"/>
</dbReference>
<dbReference type="Gene3D" id="1.10.10.60">
    <property type="entry name" value="Homeodomain-like"/>
    <property type="match status" value="1"/>
</dbReference>
<protein>
    <submittedName>
        <fullName evidence="8">Transposon Tn2501 resolvase</fullName>
    </submittedName>
</protein>
<evidence type="ECO:0000256" key="5">
    <source>
        <dbReference type="PIRSR" id="PIRSR606118-50"/>
    </source>
</evidence>
<dbReference type="eggNOG" id="COG1961">
    <property type="taxonomic scope" value="Bacteria"/>
</dbReference>
<dbReference type="RefSeq" id="WP_012697197.1">
    <property type="nucleotide sequence ID" value="NC_012559.1"/>
</dbReference>
<accession>C1D8C1</accession>
<dbReference type="GO" id="GO:0000150">
    <property type="term" value="F:DNA strand exchange activity"/>
    <property type="evidence" value="ECO:0007669"/>
    <property type="project" value="InterPro"/>
</dbReference>
<dbReference type="InterPro" id="IPR006119">
    <property type="entry name" value="Resolv_N"/>
</dbReference>
<dbReference type="PROSITE" id="PS51736">
    <property type="entry name" value="RECOMBINASES_3"/>
    <property type="match status" value="1"/>
</dbReference>
<keyword evidence="3" id="KW-0238">DNA-binding</keyword>
<dbReference type="InterPro" id="IPR009057">
    <property type="entry name" value="Homeodomain-like_sf"/>
</dbReference>
<organism evidence="8 9">
    <name type="scientific">Laribacter hongkongensis (strain HLHK9)</name>
    <dbReference type="NCBI Taxonomy" id="557598"/>
    <lineage>
        <taxon>Bacteria</taxon>
        <taxon>Pseudomonadati</taxon>
        <taxon>Pseudomonadota</taxon>
        <taxon>Betaproteobacteria</taxon>
        <taxon>Neisseriales</taxon>
        <taxon>Aquaspirillaceae</taxon>
        <taxon>Laribacter</taxon>
    </lineage>
</organism>
<evidence type="ECO:0000256" key="3">
    <source>
        <dbReference type="ARBA" id="ARBA00023125"/>
    </source>
</evidence>
<evidence type="ECO:0000313" key="8">
    <source>
        <dbReference type="EMBL" id="ACO74711.1"/>
    </source>
</evidence>
<keyword evidence="9" id="KW-1185">Reference proteome</keyword>
<evidence type="ECO:0000256" key="4">
    <source>
        <dbReference type="ARBA" id="ARBA00023172"/>
    </source>
</evidence>
<dbReference type="SMART" id="SM00857">
    <property type="entry name" value="Resolvase"/>
    <property type="match status" value="1"/>
</dbReference>
<dbReference type="InterPro" id="IPR006118">
    <property type="entry name" value="Recombinase_CS"/>
</dbReference>
<dbReference type="Gene3D" id="3.40.50.1390">
    <property type="entry name" value="Resolvase, N-terminal catalytic domain"/>
    <property type="match status" value="1"/>
</dbReference>
<dbReference type="GO" id="GO:0015074">
    <property type="term" value="P:DNA integration"/>
    <property type="evidence" value="ECO:0007669"/>
    <property type="project" value="UniProtKB-KW"/>
</dbReference>
<dbReference type="PANTHER" id="PTHR30461">
    <property type="entry name" value="DNA-INVERTASE FROM LAMBDOID PROPHAGE"/>
    <property type="match status" value="1"/>
</dbReference>
<dbReference type="CDD" id="cd00569">
    <property type="entry name" value="HTH_Hin_like"/>
    <property type="match status" value="1"/>
</dbReference>
<dbReference type="KEGG" id="lhk:LHK_01726"/>
<comment type="similarity">
    <text evidence="1">Belongs to the site-specific recombinase resolvase family.</text>
</comment>
<dbReference type="SUPFAM" id="SSF46689">
    <property type="entry name" value="Homeodomain-like"/>
    <property type="match status" value="1"/>
</dbReference>
<proteinExistence type="inferred from homology"/>
<gene>
    <name evidence="8" type="ordered locus">LHK_01726</name>
</gene>
<name>C1D8C1_LARHH</name>
<feature type="active site" description="O-(5'-phospho-DNA)-serine intermediate" evidence="5 6">
    <location>
        <position position="10"/>
    </location>
</feature>
<dbReference type="STRING" id="557598.LHK_01726"/>